<organism evidence="2 3">
    <name type="scientific">Loxostege sticticalis</name>
    <name type="common">Beet webworm moth</name>
    <dbReference type="NCBI Taxonomy" id="481309"/>
    <lineage>
        <taxon>Eukaryota</taxon>
        <taxon>Metazoa</taxon>
        <taxon>Ecdysozoa</taxon>
        <taxon>Arthropoda</taxon>
        <taxon>Hexapoda</taxon>
        <taxon>Insecta</taxon>
        <taxon>Pterygota</taxon>
        <taxon>Neoptera</taxon>
        <taxon>Endopterygota</taxon>
        <taxon>Lepidoptera</taxon>
        <taxon>Glossata</taxon>
        <taxon>Ditrysia</taxon>
        <taxon>Pyraloidea</taxon>
        <taxon>Crambidae</taxon>
        <taxon>Pyraustinae</taxon>
        <taxon>Loxostege</taxon>
    </lineage>
</organism>
<feature type="region of interest" description="Disordered" evidence="1">
    <location>
        <begin position="220"/>
        <end position="242"/>
    </location>
</feature>
<feature type="compositionally biased region" description="Basic residues" evidence="1">
    <location>
        <begin position="232"/>
        <end position="242"/>
    </location>
</feature>
<dbReference type="AlphaFoldDB" id="A0ABD0TBI7"/>
<comment type="caution">
    <text evidence="2">The sequence shown here is derived from an EMBL/GenBank/DDBJ whole genome shotgun (WGS) entry which is preliminary data.</text>
</comment>
<feature type="region of interest" description="Disordered" evidence="1">
    <location>
        <begin position="135"/>
        <end position="164"/>
    </location>
</feature>
<evidence type="ECO:0000256" key="1">
    <source>
        <dbReference type="SAM" id="MobiDB-lite"/>
    </source>
</evidence>
<accession>A0ABD0TBI7</accession>
<dbReference type="EMBL" id="JBEDNZ010000007">
    <property type="protein sequence ID" value="KAL0840753.1"/>
    <property type="molecule type" value="Genomic_DNA"/>
</dbReference>
<evidence type="ECO:0000313" key="2">
    <source>
        <dbReference type="EMBL" id="KAL0840752.1"/>
    </source>
</evidence>
<sequence length="303" mass="33278">MERRVTRVSEAQWSLILDFLERNPNLARARGYNNSARGRQESTRLWQELANLLNAEGTGTTKVPKDWSTASTFINNTFILDIYVSNYKSKLKKIVADINADTSATGGGPPRGSNLSEVDQRFLAILGPGFGQTAPQVSVNPFPDVDQQQPSTSTVPRAQDVSPEDVQQEVIIESGEEPMLHMDGRSRSPISVAVEQPVIEAPVNQQQAVDQPVIEARVNQQQASVSQPSLPRRSRLTRHRSRPLAPLDEARRILSQVEMQRAAADAASARALDSIGRALDLVGQNLGRLADAAEQHIAHLRSQ</sequence>
<feature type="compositionally biased region" description="Polar residues" evidence="1">
    <location>
        <begin position="146"/>
        <end position="156"/>
    </location>
</feature>
<protein>
    <recommendedName>
        <fullName evidence="4">Regulatory protein zeste</fullName>
    </recommendedName>
</protein>
<evidence type="ECO:0000313" key="3">
    <source>
        <dbReference type="Proteomes" id="UP001549921"/>
    </source>
</evidence>
<dbReference type="EMBL" id="JBEDNZ010000007">
    <property type="protein sequence ID" value="KAL0840752.1"/>
    <property type="molecule type" value="Genomic_DNA"/>
</dbReference>
<name>A0ABD0TBI7_LOXSC</name>
<gene>
    <name evidence="2" type="ORF">ABMA28_015936</name>
</gene>
<reference evidence="2 3" key="1">
    <citation type="submission" date="2024-06" db="EMBL/GenBank/DDBJ databases">
        <title>A chromosome-level genome assembly of beet webworm, Loxostege sticticalis.</title>
        <authorList>
            <person name="Zhang Y."/>
        </authorList>
    </citation>
    <scope>NUCLEOTIDE SEQUENCE [LARGE SCALE GENOMIC DNA]</scope>
    <source>
        <strain evidence="2">AQ028</strain>
        <tissue evidence="2">Male pupae</tissue>
    </source>
</reference>
<dbReference type="Proteomes" id="UP001549921">
    <property type="component" value="Unassembled WGS sequence"/>
</dbReference>
<proteinExistence type="predicted"/>
<evidence type="ECO:0008006" key="4">
    <source>
        <dbReference type="Google" id="ProtNLM"/>
    </source>
</evidence>